<proteinExistence type="predicted"/>
<evidence type="ECO:0000259" key="1">
    <source>
        <dbReference type="Pfam" id="PF08765"/>
    </source>
</evidence>
<dbReference type="AlphaFoldDB" id="A0A167CHP7"/>
<name>A0A167CHP7_9BACL</name>
<dbReference type="Gene3D" id="1.10.10.60">
    <property type="entry name" value="Homeodomain-like"/>
    <property type="match status" value="1"/>
</dbReference>
<dbReference type="SUPFAM" id="SSF46689">
    <property type="entry name" value="Homeodomain-like"/>
    <property type="match status" value="1"/>
</dbReference>
<feature type="domain" description="Mor transcription activator" evidence="1">
    <location>
        <begin position="27"/>
        <end position="105"/>
    </location>
</feature>
<dbReference type="InterPro" id="IPR052411">
    <property type="entry name" value="c-mor_Regulatory_Protein"/>
</dbReference>
<dbReference type="KEGG" id="pcx:LPB68_06250"/>
<reference evidence="2 3" key="1">
    <citation type="submission" date="2016-02" db="EMBL/GenBank/DDBJ databases">
        <title>Paenibacillus sp. LPB0068, isolated from Crassostrea gigas.</title>
        <authorList>
            <person name="Shin S.-K."/>
            <person name="Yi H."/>
        </authorList>
    </citation>
    <scope>NUCLEOTIDE SEQUENCE [LARGE SCALE GENOMIC DNA]</scope>
    <source>
        <strain evidence="2 3">LPB0068</strain>
    </source>
</reference>
<dbReference type="PANTHER" id="PTHR37812">
    <property type="entry name" value="MU-LIKE PROPHAGE FLUMU PROTEIN C"/>
    <property type="match status" value="1"/>
</dbReference>
<dbReference type="EMBL" id="LSFN01000025">
    <property type="protein sequence ID" value="OAB73210.1"/>
    <property type="molecule type" value="Genomic_DNA"/>
</dbReference>
<comment type="caution">
    <text evidence="2">The sequence shown here is derived from an EMBL/GenBank/DDBJ whole genome shotgun (WGS) entry which is preliminary data.</text>
</comment>
<keyword evidence="3" id="KW-1185">Reference proteome</keyword>
<dbReference type="InterPro" id="IPR009057">
    <property type="entry name" value="Homeodomain-like_sf"/>
</dbReference>
<dbReference type="OrthoDB" id="9800398at2"/>
<accession>A0A167CHP7</accession>
<dbReference type="NCBIfam" id="NF040785">
    <property type="entry name" value="CD3324_fam"/>
    <property type="match status" value="1"/>
</dbReference>
<dbReference type="InterPro" id="IPR049739">
    <property type="entry name" value="YraL-like"/>
</dbReference>
<gene>
    <name evidence="2" type="ORF">PNBC_14040</name>
</gene>
<dbReference type="InterPro" id="IPR014875">
    <property type="entry name" value="Mor_transcription_activator"/>
</dbReference>
<sequence length="113" mass="13448">MEQDKSNRLRRTLIIANYKNGRDVLPPELLKELQQHIQGELIYIPKKNNQRIGWGELSGTRKMITHRNQEIYHLYTEGRSVEDLQQVYHLSEDSIRKVIVKMRIELNKAPVER</sequence>
<protein>
    <recommendedName>
        <fullName evidence="1">Mor transcription activator domain-containing protein</fullName>
    </recommendedName>
</protein>
<evidence type="ECO:0000313" key="2">
    <source>
        <dbReference type="EMBL" id="OAB73210.1"/>
    </source>
</evidence>
<dbReference type="STRING" id="1763538.LPB68_06250"/>
<organism evidence="2 3">
    <name type="scientific">Paenibacillus crassostreae</name>
    <dbReference type="NCBI Taxonomy" id="1763538"/>
    <lineage>
        <taxon>Bacteria</taxon>
        <taxon>Bacillati</taxon>
        <taxon>Bacillota</taxon>
        <taxon>Bacilli</taxon>
        <taxon>Bacillales</taxon>
        <taxon>Paenibacillaceae</taxon>
        <taxon>Paenibacillus</taxon>
    </lineage>
</organism>
<dbReference type="PANTHER" id="PTHR37812:SF1">
    <property type="entry name" value="MU-LIKE PROPHAGE FLUMU PROTEIN C"/>
    <property type="match status" value="1"/>
</dbReference>
<evidence type="ECO:0000313" key="3">
    <source>
        <dbReference type="Proteomes" id="UP000077134"/>
    </source>
</evidence>
<dbReference type="Pfam" id="PF08765">
    <property type="entry name" value="Mor"/>
    <property type="match status" value="1"/>
</dbReference>
<dbReference type="Proteomes" id="UP000077134">
    <property type="component" value="Unassembled WGS sequence"/>
</dbReference>